<keyword evidence="5 6" id="KW-0411">Iron-sulfur</keyword>
<dbReference type="HAMAP" id="MF_02040">
    <property type="entry name" value="Mrp_NBP35"/>
    <property type="match status" value="1"/>
</dbReference>
<proteinExistence type="inferred from homology"/>
<evidence type="ECO:0000256" key="4">
    <source>
        <dbReference type="ARBA" id="ARBA00023004"/>
    </source>
</evidence>
<dbReference type="PANTHER" id="PTHR42961">
    <property type="entry name" value="IRON-SULFUR PROTEIN NUBPL"/>
    <property type="match status" value="1"/>
</dbReference>
<keyword evidence="4 6" id="KW-0408">Iron</keyword>
<protein>
    <recommendedName>
        <fullName evidence="6">Iron-sulfur cluster carrier protein</fullName>
    </recommendedName>
</protein>
<dbReference type="Pfam" id="PF02579">
    <property type="entry name" value="Nitro_FeMo-Co"/>
    <property type="match status" value="1"/>
</dbReference>
<dbReference type="InterPro" id="IPR033756">
    <property type="entry name" value="YlxH/NBP35"/>
</dbReference>
<dbReference type="GO" id="GO:0016226">
    <property type="term" value="P:iron-sulfur cluster assembly"/>
    <property type="evidence" value="ECO:0007669"/>
    <property type="project" value="InterPro"/>
</dbReference>
<dbReference type="FunFam" id="3.40.50.300:FF:001119">
    <property type="entry name" value="Iron-sulfur cluster carrier protein"/>
    <property type="match status" value="1"/>
</dbReference>
<evidence type="ECO:0000256" key="6">
    <source>
        <dbReference type="HAMAP-Rule" id="MF_02040"/>
    </source>
</evidence>
<evidence type="ECO:0000313" key="9">
    <source>
        <dbReference type="Proteomes" id="UP000430508"/>
    </source>
</evidence>
<comment type="similarity">
    <text evidence="6">Belongs to the Mrp/NBP35 ATP-binding proteins family.</text>
</comment>
<dbReference type="InterPro" id="IPR036105">
    <property type="entry name" value="DiNase_FeMo-co_biosyn_sf"/>
</dbReference>
<dbReference type="Gene3D" id="3.30.420.130">
    <property type="entry name" value="Dinitrogenase iron-molybdenum cofactor biosynthesis domain"/>
    <property type="match status" value="1"/>
</dbReference>
<name>A0A857DEK9_9FIRM</name>
<dbReference type="SUPFAM" id="SSF53146">
    <property type="entry name" value="Nitrogenase accessory factor-like"/>
    <property type="match status" value="1"/>
</dbReference>
<dbReference type="GO" id="GO:0016887">
    <property type="term" value="F:ATP hydrolysis activity"/>
    <property type="evidence" value="ECO:0007669"/>
    <property type="project" value="UniProtKB-UniRule"/>
</dbReference>
<comment type="function">
    <text evidence="6">Binds and transfers iron-sulfur (Fe-S) clusters to target apoproteins. Can hydrolyze ATP.</text>
</comment>
<dbReference type="Gene3D" id="3.40.50.300">
    <property type="entry name" value="P-loop containing nucleotide triphosphate hydrolases"/>
    <property type="match status" value="1"/>
</dbReference>
<dbReference type="GO" id="GO:0051539">
    <property type="term" value="F:4 iron, 4 sulfur cluster binding"/>
    <property type="evidence" value="ECO:0007669"/>
    <property type="project" value="TreeGrafter"/>
</dbReference>
<keyword evidence="3 6" id="KW-0067">ATP-binding</keyword>
<organism evidence="8 9">
    <name type="scientific">Dehalobacter restrictus</name>
    <dbReference type="NCBI Taxonomy" id="55583"/>
    <lineage>
        <taxon>Bacteria</taxon>
        <taxon>Bacillati</taxon>
        <taxon>Bacillota</taxon>
        <taxon>Clostridia</taxon>
        <taxon>Eubacteriales</taxon>
        <taxon>Desulfitobacteriaceae</taxon>
        <taxon>Dehalobacter</taxon>
    </lineage>
</organism>
<dbReference type="InterPro" id="IPR019591">
    <property type="entry name" value="Mrp/NBP35_ATP-bd"/>
</dbReference>
<dbReference type="CDD" id="cd00851">
    <property type="entry name" value="MTH1175"/>
    <property type="match status" value="1"/>
</dbReference>
<dbReference type="RefSeq" id="WP_158208067.1">
    <property type="nucleotide sequence ID" value="NZ_CP046996.1"/>
</dbReference>
<feature type="domain" description="Dinitrogenase iron-molybdenum cofactor biosynthesis" evidence="7">
    <location>
        <begin position="303"/>
        <end position="391"/>
    </location>
</feature>
<dbReference type="Proteomes" id="UP000430508">
    <property type="component" value="Chromosome"/>
</dbReference>
<dbReference type="CDD" id="cd02037">
    <property type="entry name" value="Mrp_NBP35"/>
    <property type="match status" value="1"/>
</dbReference>
<dbReference type="GO" id="GO:0140663">
    <property type="term" value="F:ATP-dependent FeS chaperone activity"/>
    <property type="evidence" value="ECO:0007669"/>
    <property type="project" value="InterPro"/>
</dbReference>
<evidence type="ECO:0000256" key="2">
    <source>
        <dbReference type="ARBA" id="ARBA00022741"/>
    </source>
</evidence>
<dbReference type="InterPro" id="IPR027417">
    <property type="entry name" value="P-loop_NTPase"/>
</dbReference>
<dbReference type="AlphaFoldDB" id="A0A857DEK9"/>
<dbReference type="InterPro" id="IPR044304">
    <property type="entry name" value="NUBPL-like"/>
</dbReference>
<dbReference type="EMBL" id="CP046996">
    <property type="protein sequence ID" value="QGZ99242.1"/>
    <property type="molecule type" value="Genomic_DNA"/>
</dbReference>
<keyword evidence="1 6" id="KW-0479">Metal-binding</keyword>
<dbReference type="PANTHER" id="PTHR42961:SF2">
    <property type="entry name" value="IRON-SULFUR PROTEIN NUBPL"/>
    <property type="match status" value="1"/>
</dbReference>
<keyword evidence="6" id="KW-0378">Hydrolase</keyword>
<dbReference type="SUPFAM" id="SSF52540">
    <property type="entry name" value="P-loop containing nucleoside triphosphate hydrolases"/>
    <property type="match status" value="1"/>
</dbReference>
<keyword evidence="2 6" id="KW-0547">Nucleotide-binding</keyword>
<dbReference type="InterPro" id="IPR003731">
    <property type="entry name" value="Di-Nase_FeMo-co_biosynth"/>
</dbReference>
<sequence length="414" mass="44895">MSENCDQACNTCSDECADRKEKTDFSEKLHELSRVKKVIGIMSGKGGVGKSLVTSMLAVTMNRRGHHAAILDADITGPSIPKAFGINQKPGASELGMFPSKSKTGIEVISINLLLENETDPVIWRGPILSGVIKQFWSEVIWGDVDFMFIDMPPGTGDVPLTVFQSIKLDGVIIVTSPQELVSMIVSKAVKMAESMKIPILGLVENMSYFKCPECDKEYKIFGESSIEKIAEQHQLKVLATLPIDPKIAAACDKGMIELYDGNWFDGAAEMLENLGVEPAEIADKQNNIGGTQKMKIAVASEGNMVTEHFGHCEGFIIFETENEQIIKSEMVANPGHRPGFLPNFLNDLGVKVIISGGMGGGAIDIFNEKDIEVIVGATGEAKAAVEEYLKGKLKSTGSVCHEHQHHDECGGHE</sequence>
<evidence type="ECO:0000256" key="1">
    <source>
        <dbReference type="ARBA" id="ARBA00022723"/>
    </source>
</evidence>
<accession>A0A857DEK9</accession>
<dbReference type="InterPro" id="IPR033913">
    <property type="entry name" value="MTH1175_dom"/>
</dbReference>
<dbReference type="GO" id="GO:0046872">
    <property type="term" value="F:metal ion binding"/>
    <property type="evidence" value="ECO:0007669"/>
    <property type="project" value="UniProtKB-KW"/>
</dbReference>
<reference evidence="8 9" key="1">
    <citation type="submission" date="2019-12" db="EMBL/GenBank/DDBJ databases">
        <title>Sequence classification of anaerobic respiratory reductive dehalogenases: First we see many, then we see few.</title>
        <authorList>
            <person name="Molenda O."/>
            <person name="Puentes Jacome L.A."/>
            <person name="Cao X."/>
            <person name="Nesbo C.L."/>
            <person name="Tang S."/>
            <person name="Morson N."/>
            <person name="Patron J."/>
            <person name="Lomheim L."/>
            <person name="Wishart D.S."/>
            <person name="Edwards E.A."/>
        </authorList>
    </citation>
    <scope>NUCLEOTIDE SEQUENCE [LARGE SCALE GENOMIC DNA]</scope>
    <source>
        <strain evidence="8 9">12DCA</strain>
    </source>
</reference>
<evidence type="ECO:0000313" key="8">
    <source>
        <dbReference type="EMBL" id="QGZ99242.1"/>
    </source>
</evidence>
<evidence type="ECO:0000259" key="7">
    <source>
        <dbReference type="Pfam" id="PF02579"/>
    </source>
</evidence>
<gene>
    <name evidence="8" type="ORF">GQ588_00435</name>
</gene>
<dbReference type="Pfam" id="PF10609">
    <property type="entry name" value="ParA"/>
    <property type="match status" value="1"/>
</dbReference>
<evidence type="ECO:0000256" key="3">
    <source>
        <dbReference type="ARBA" id="ARBA00022840"/>
    </source>
</evidence>
<feature type="binding site" evidence="6">
    <location>
        <begin position="44"/>
        <end position="51"/>
    </location>
    <ligand>
        <name>ATP</name>
        <dbReference type="ChEBI" id="CHEBI:30616"/>
    </ligand>
</feature>
<evidence type="ECO:0000256" key="5">
    <source>
        <dbReference type="ARBA" id="ARBA00023014"/>
    </source>
</evidence>
<dbReference type="NCBIfam" id="NF041136">
    <property type="entry name" value="MrpORP"/>
    <property type="match status" value="1"/>
</dbReference>
<comment type="subunit">
    <text evidence="6">Homodimer.</text>
</comment>
<dbReference type="GO" id="GO:0005524">
    <property type="term" value="F:ATP binding"/>
    <property type="evidence" value="ECO:0007669"/>
    <property type="project" value="UniProtKB-UniRule"/>
</dbReference>